<dbReference type="Proteomes" id="UP000515679">
    <property type="component" value="Chromosome"/>
</dbReference>
<evidence type="ECO:0000256" key="6">
    <source>
        <dbReference type="ARBA" id="ARBA00022989"/>
    </source>
</evidence>
<dbReference type="RefSeq" id="WP_182301114.1">
    <property type="nucleotide sequence ID" value="NZ_CP041969.1"/>
</dbReference>
<keyword evidence="5" id="KW-0249">Electron transport</keyword>
<feature type="transmembrane region" description="Helical" evidence="12">
    <location>
        <begin position="41"/>
        <end position="57"/>
    </location>
</feature>
<dbReference type="AlphaFoldDB" id="A0A7G5BS46"/>
<dbReference type="PANTHER" id="PTHR43469:SF1">
    <property type="entry name" value="SPBETA PROPHAGE-DERIVED DISULFIDE BOND FORMATION PROTEIN B"/>
    <property type="match status" value="1"/>
</dbReference>
<dbReference type="PANTHER" id="PTHR43469">
    <property type="entry name" value="DISULFIDE FORMATION PROTEIN-RELATED"/>
    <property type="match status" value="1"/>
</dbReference>
<keyword evidence="8 12" id="KW-0472">Membrane</keyword>
<evidence type="ECO:0000256" key="12">
    <source>
        <dbReference type="SAM" id="Phobius"/>
    </source>
</evidence>
<dbReference type="SUPFAM" id="SSF158442">
    <property type="entry name" value="DsbB-like"/>
    <property type="match status" value="1"/>
</dbReference>
<evidence type="ECO:0000256" key="3">
    <source>
        <dbReference type="ARBA" id="ARBA00022448"/>
    </source>
</evidence>
<dbReference type="GO" id="GO:0016020">
    <property type="term" value="C:membrane"/>
    <property type="evidence" value="ECO:0007669"/>
    <property type="project" value="UniProtKB-SubCell"/>
</dbReference>
<gene>
    <name evidence="13" type="ORF">FPL14_00080</name>
</gene>
<dbReference type="GO" id="GO:0006457">
    <property type="term" value="P:protein folding"/>
    <property type="evidence" value="ECO:0007669"/>
    <property type="project" value="InterPro"/>
</dbReference>
<keyword evidence="4 12" id="KW-0812">Transmembrane</keyword>
<evidence type="ECO:0000256" key="10">
    <source>
        <dbReference type="ARBA" id="ARBA00023186"/>
    </source>
</evidence>
<evidence type="ECO:0000256" key="5">
    <source>
        <dbReference type="ARBA" id="ARBA00022982"/>
    </source>
</evidence>
<evidence type="ECO:0000313" key="14">
    <source>
        <dbReference type="Proteomes" id="UP000515679"/>
    </source>
</evidence>
<dbReference type="EMBL" id="CP041969">
    <property type="protein sequence ID" value="QMV39780.1"/>
    <property type="molecule type" value="Genomic_DNA"/>
</dbReference>
<evidence type="ECO:0000256" key="7">
    <source>
        <dbReference type="ARBA" id="ARBA00023002"/>
    </source>
</evidence>
<evidence type="ECO:0000313" key="13">
    <source>
        <dbReference type="EMBL" id="QMV39780.1"/>
    </source>
</evidence>
<organism evidence="13 14">
    <name type="scientific">Cohnella cholangitidis</name>
    <dbReference type="NCBI Taxonomy" id="2598458"/>
    <lineage>
        <taxon>Bacteria</taxon>
        <taxon>Bacillati</taxon>
        <taxon>Bacillota</taxon>
        <taxon>Bacilli</taxon>
        <taxon>Bacillales</taxon>
        <taxon>Paenibacillaceae</taxon>
        <taxon>Cohnella</taxon>
    </lineage>
</organism>
<evidence type="ECO:0000256" key="2">
    <source>
        <dbReference type="ARBA" id="ARBA00007602"/>
    </source>
</evidence>
<evidence type="ECO:0000256" key="9">
    <source>
        <dbReference type="ARBA" id="ARBA00023157"/>
    </source>
</evidence>
<feature type="transmembrane region" description="Helical" evidence="12">
    <location>
        <begin position="110"/>
        <end position="132"/>
    </location>
</feature>
<accession>A0A7G5BS46</accession>
<keyword evidence="9" id="KW-1015">Disulfide bond</keyword>
<name>A0A7G5BS46_9BACL</name>
<protein>
    <submittedName>
        <fullName evidence="13">Disulfide bond formation protein B</fullName>
    </submittedName>
</protein>
<comment type="subcellular location">
    <subcellularLocation>
        <location evidence="1">Membrane</location>
        <topology evidence="1">Multi-pass membrane protein</topology>
    </subcellularLocation>
</comment>
<sequence length="149" mass="16585">MKSETKKSSWMFNAWAISVVATLGSLYLSEYLHFTPCSLCWYQRIFMYPLTILLGIASARNHTFIVPFAIPLVGIGGLISSYHIFIQEMPHDSTVASCGPVSCQEDVLNAFGFLTVPMLALAAFILIFVALVRVKHHENKEKISNNSAK</sequence>
<keyword evidence="3" id="KW-0813">Transport</keyword>
<feature type="transmembrane region" description="Helical" evidence="12">
    <location>
        <begin position="64"/>
        <end position="85"/>
    </location>
</feature>
<keyword evidence="6 12" id="KW-1133">Transmembrane helix</keyword>
<dbReference type="InterPro" id="IPR023380">
    <property type="entry name" value="DsbB-like_sf"/>
</dbReference>
<feature type="transmembrane region" description="Helical" evidence="12">
    <location>
        <begin position="12"/>
        <end position="29"/>
    </location>
</feature>
<evidence type="ECO:0000256" key="11">
    <source>
        <dbReference type="ARBA" id="ARBA00023284"/>
    </source>
</evidence>
<evidence type="ECO:0000256" key="1">
    <source>
        <dbReference type="ARBA" id="ARBA00004141"/>
    </source>
</evidence>
<proteinExistence type="inferred from homology"/>
<dbReference type="PIRSF" id="PIRSF036659">
    <property type="entry name" value="BdbC"/>
    <property type="match status" value="1"/>
</dbReference>
<dbReference type="KEGG" id="cchl:FPL14_00080"/>
<evidence type="ECO:0000256" key="8">
    <source>
        <dbReference type="ARBA" id="ARBA00023136"/>
    </source>
</evidence>
<keyword evidence="11" id="KW-0676">Redox-active center</keyword>
<keyword evidence="14" id="KW-1185">Reference proteome</keyword>
<dbReference type="HAMAP" id="MF_00287">
    <property type="entry name" value="BdbC"/>
    <property type="match status" value="1"/>
</dbReference>
<reference evidence="13 14" key="1">
    <citation type="submission" date="2019-07" db="EMBL/GenBank/DDBJ databases">
        <authorList>
            <person name="Kim J.K."/>
            <person name="Cheong H.-M."/>
            <person name="Choi Y."/>
            <person name="Hwang K.J."/>
            <person name="Lee S."/>
            <person name="Choi C."/>
        </authorList>
    </citation>
    <scope>NUCLEOTIDE SEQUENCE [LARGE SCALE GENOMIC DNA]</scope>
    <source>
        <strain evidence="13 14">KS 22</strain>
    </source>
</reference>
<keyword evidence="10" id="KW-0143">Chaperone</keyword>
<keyword evidence="7" id="KW-0560">Oxidoreductase</keyword>
<comment type="similarity">
    <text evidence="2">Belongs to the DsbB family. BdbC subfamily.</text>
</comment>
<dbReference type="InterPro" id="IPR003752">
    <property type="entry name" value="DiS_bond_form_DsbB/BdbC"/>
</dbReference>
<evidence type="ECO:0000256" key="4">
    <source>
        <dbReference type="ARBA" id="ARBA00022692"/>
    </source>
</evidence>
<dbReference type="Pfam" id="PF02600">
    <property type="entry name" value="DsbB"/>
    <property type="match status" value="1"/>
</dbReference>
<dbReference type="InterPro" id="IPR012187">
    <property type="entry name" value="Disulphide_bond_form_BdbC"/>
</dbReference>
<dbReference type="NCBIfam" id="NF002849">
    <property type="entry name" value="PRK03113.1"/>
    <property type="match status" value="1"/>
</dbReference>
<dbReference type="Gene3D" id="1.20.1550.10">
    <property type="entry name" value="DsbB-like"/>
    <property type="match status" value="1"/>
</dbReference>
<dbReference type="GO" id="GO:0015035">
    <property type="term" value="F:protein-disulfide reductase activity"/>
    <property type="evidence" value="ECO:0007669"/>
    <property type="project" value="InterPro"/>
</dbReference>